<feature type="transmembrane region" description="Helical" evidence="9">
    <location>
        <begin position="12"/>
        <end position="30"/>
    </location>
</feature>
<proteinExistence type="predicted"/>
<feature type="transmembrane region" description="Helical" evidence="9">
    <location>
        <begin position="133"/>
        <end position="152"/>
    </location>
</feature>
<dbReference type="Pfam" id="PF13231">
    <property type="entry name" value="PMT_2"/>
    <property type="match status" value="1"/>
</dbReference>
<feature type="transmembrane region" description="Helical" evidence="9">
    <location>
        <begin position="109"/>
        <end position="127"/>
    </location>
</feature>
<feature type="non-terminal residue" evidence="11">
    <location>
        <position position="1"/>
    </location>
</feature>
<accession>A0A537JN49</accession>
<evidence type="ECO:0000256" key="8">
    <source>
        <dbReference type="SAM" id="MobiDB-lite"/>
    </source>
</evidence>
<evidence type="ECO:0000256" key="6">
    <source>
        <dbReference type="ARBA" id="ARBA00022989"/>
    </source>
</evidence>
<evidence type="ECO:0000259" key="10">
    <source>
        <dbReference type="Pfam" id="PF13231"/>
    </source>
</evidence>
<dbReference type="GO" id="GO:0016763">
    <property type="term" value="F:pentosyltransferase activity"/>
    <property type="evidence" value="ECO:0007669"/>
    <property type="project" value="TreeGrafter"/>
</dbReference>
<feature type="transmembrane region" description="Helical" evidence="9">
    <location>
        <begin position="268"/>
        <end position="286"/>
    </location>
</feature>
<keyword evidence="6 9" id="KW-1133">Transmembrane helix</keyword>
<comment type="subcellular location">
    <subcellularLocation>
        <location evidence="1">Cell membrane</location>
        <topology evidence="1">Multi-pass membrane protein</topology>
    </subcellularLocation>
</comment>
<feature type="region of interest" description="Disordered" evidence="8">
    <location>
        <begin position="596"/>
        <end position="644"/>
    </location>
</feature>
<gene>
    <name evidence="11" type="ORF">E6H03_01215</name>
</gene>
<evidence type="ECO:0000256" key="1">
    <source>
        <dbReference type="ARBA" id="ARBA00004651"/>
    </source>
</evidence>
<dbReference type="GO" id="GO:0005886">
    <property type="term" value="C:plasma membrane"/>
    <property type="evidence" value="ECO:0007669"/>
    <property type="project" value="UniProtKB-SubCell"/>
</dbReference>
<dbReference type="PANTHER" id="PTHR33908:SF11">
    <property type="entry name" value="MEMBRANE PROTEIN"/>
    <property type="match status" value="1"/>
</dbReference>
<comment type="caution">
    <text evidence="11">The sequence shown here is derived from an EMBL/GenBank/DDBJ whole genome shotgun (WGS) entry which is preliminary data.</text>
</comment>
<keyword evidence="3" id="KW-0328">Glycosyltransferase</keyword>
<evidence type="ECO:0000256" key="5">
    <source>
        <dbReference type="ARBA" id="ARBA00022692"/>
    </source>
</evidence>
<dbReference type="InterPro" id="IPR050297">
    <property type="entry name" value="LipidA_mod_glycosyltrf_83"/>
</dbReference>
<dbReference type="InterPro" id="IPR038731">
    <property type="entry name" value="RgtA/B/C-like"/>
</dbReference>
<protein>
    <recommendedName>
        <fullName evidence="10">Glycosyltransferase RgtA/B/C/D-like domain-containing protein</fullName>
    </recommendedName>
</protein>
<feature type="transmembrane region" description="Helical" evidence="9">
    <location>
        <begin position="293"/>
        <end position="311"/>
    </location>
</feature>
<dbReference type="EMBL" id="VBAN01000042">
    <property type="protein sequence ID" value="TMI84890.1"/>
    <property type="molecule type" value="Genomic_DNA"/>
</dbReference>
<keyword evidence="5 9" id="KW-0812">Transmembrane</keyword>
<name>A0A537JN49_9BACT</name>
<feature type="compositionally biased region" description="Low complexity" evidence="8">
    <location>
        <begin position="527"/>
        <end position="542"/>
    </location>
</feature>
<feature type="transmembrane region" description="Helical" evidence="9">
    <location>
        <begin position="323"/>
        <end position="343"/>
    </location>
</feature>
<evidence type="ECO:0000256" key="3">
    <source>
        <dbReference type="ARBA" id="ARBA00022676"/>
    </source>
</evidence>
<feature type="transmembrane region" description="Helical" evidence="9">
    <location>
        <begin position="350"/>
        <end position="371"/>
    </location>
</feature>
<keyword evidence="4" id="KW-0808">Transferase</keyword>
<reference evidence="11 12" key="1">
    <citation type="journal article" date="2019" name="Nat. Microbiol.">
        <title>Mediterranean grassland soil C-N compound turnover is dependent on rainfall and depth, and is mediated by genomically divergent microorganisms.</title>
        <authorList>
            <person name="Diamond S."/>
            <person name="Andeer P.F."/>
            <person name="Li Z."/>
            <person name="Crits-Christoph A."/>
            <person name="Burstein D."/>
            <person name="Anantharaman K."/>
            <person name="Lane K.R."/>
            <person name="Thomas B.C."/>
            <person name="Pan C."/>
            <person name="Northen T.R."/>
            <person name="Banfield J.F."/>
        </authorList>
    </citation>
    <scope>NUCLEOTIDE SEQUENCE [LARGE SCALE GENOMIC DNA]</scope>
    <source>
        <strain evidence="11">NP_6</strain>
    </source>
</reference>
<keyword evidence="2" id="KW-1003">Cell membrane</keyword>
<feature type="transmembrane region" description="Helical" evidence="9">
    <location>
        <begin position="164"/>
        <end position="190"/>
    </location>
</feature>
<evidence type="ECO:0000256" key="7">
    <source>
        <dbReference type="ARBA" id="ARBA00023136"/>
    </source>
</evidence>
<organism evidence="11 12">
    <name type="scientific">Candidatus Segetimicrobium genomatis</name>
    <dbReference type="NCBI Taxonomy" id="2569760"/>
    <lineage>
        <taxon>Bacteria</taxon>
        <taxon>Bacillati</taxon>
        <taxon>Candidatus Sysuimicrobiota</taxon>
        <taxon>Candidatus Sysuimicrobiia</taxon>
        <taxon>Candidatus Sysuimicrobiales</taxon>
        <taxon>Candidatus Segetimicrobiaceae</taxon>
        <taxon>Candidatus Segetimicrobium</taxon>
    </lineage>
</organism>
<evidence type="ECO:0000313" key="11">
    <source>
        <dbReference type="EMBL" id="TMI84890.1"/>
    </source>
</evidence>
<feature type="region of interest" description="Disordered" evidence="8">
    <location>
        <begin position="485"/>
        <end position="576"/>
    </location>
</feature>
<dbReference type="GO" id="GO:0009103">
    <property type="term" value="P:lipopolysaccharide biosynthetic process"/>
    <property type="evidence" value="ECO:0007669"/>
    <property type="project" value="UniProtKB-ARBA"/>
</dbReference>
<dbReference type="PANTHER" id="PTHR33908">
    <property type="entry name" value="MANNOSYLTRANSFERASE YKCB-RELATED"/>
    <property type="match status" value="1"/>
</dbReference>
<evidence type="ECO:0000256" key="2">
    <source>
        <dbReference type="ARBA" id="ARBA00022475"/>
    </source>
</evidence>
<feature type="transmembrane region" description="Helical" evidence="9">
    <location>
        <begin position="234"/>
        <end position="256"/>
    </location>
</feature>
<dbReference type="Proteomes" id="UP000318093">
    <property type="component" value="Unassembled WGS sequence"/>
</dbReference>
<evidence type="ECO:0000313" key="12">
    <source>
        <dbReference type="Proteomes" id="UP000318093"/>
    </source>
</evidence>
<dbReference type="AlphaFoldDB" id="A0A537JN49"/>
<feature type="domain" description="Glycosyltransferase RgtA/B/C/D-like" evidence="10">
    <location>
        <begin position="61"/>
        <end position="212"/>
    </location>
</feature>
<evidence type="ECO:0000256" key="4">
    <source>
        <dbReference type="ARBA" id="ARBA00022679"/>
    </source>
</evidence>
<sequence length="644" mass="69703">AWASPRLDSRVVLGGIIGLAAVLRFAGLGHNSLWFDEAFVVWVGAHRWEDVLPLLAGRDFHPPLWYLLVKAWTGVTGTGEAAVRVPSACLSVICVPLTYALARRVASEPVSLLSAFLVAVSPFQIMAGQEVRMYPLLGALTLASTLALAGGVERGGALPWAGYAVLAVLMVYTQYLGFLVLLAHGVWVAGWERRHLGAWLAAMGAAAVLYAPWVPAAWQQAGGQYGRAWPPHALFGPGALLGLFAFGGSLFGMPSYFLPGTLPPIEQVILLSPFLVVLWRGAVSFVSDPRGLALLGLPPALIIGVMVVVLLGRPVVYPHGFSFLSPFYAMFLAQGLVTVADGVRGRRDQVLAFLTAGLLLYSVPVLDHYYFDPYFRPFRWRAAADLVRSQVRPGDFFLYVEDVAVLPFAYYFREPYPAMVLRAAEGLPGGHVRPGFTRTEAEALAAGHSRVWRRCAAPFKSPATTISRGHGCICSRRSRATEPVWSGTRHRRWRSREEARAGCGAGGHRRHRGRPAVLPARPQQPMVRRSVGGVGRRAQVAGHPPPAQGGRRSPTAVLPPDEGLDRDRRRPRGSGAPALGVLRCAVRRVDVCVDAAAVPGPGRPPQRPRDRRLPLRRHGRPGGQDVCPAGNAGPRLHAGPRRKL</sequence>
<evidence type="ECO:0000256" key="9">
    <source>
        <dbReference type="SAM" id="Phobius"/>
    </source>
</evidence>
<feature type="transmembrane region" description="Helical" evidence="9">
    <location>
        <begin position="196"/>
        <end position="213"/>
    </location>
</feature>
<keyword evidence="7 9" id="KW-0472">Membrane</keyword>
<feature type="transmembrane region" description="Helical" evidence="9">
    <location>
        <begin position="81"/>
        <end position="102"/>
    </location>
</feature>